<name>A0A7M1SRM8_9MICO</name>
<evidence type="ECO:0008006" key="3">
    <source>
        <dbReference type="Google" id="ProtNLM"/>
    </source>
</evidence>
<keyword evidence="2" id="KW-1185">Reference proteome</keyword>
<evidence type="ECO:0000313" key="1">
    <source>
        <dbReference type="EMBL" id="QOR69634.1"/>
    </source>
</evidence>
<reference evidence="1 2" key="1">
    <citation type="submission" date="2020-10" db="EMBL/GenBank/DDBJ databases">
        <title>Haloactinobacterium sp. RN3S43, a bacterium isolated from saline soil.</title>
        <authorList>
            <person name="Sun J.-Q."/>
        </authorList>
    </citation>
    <scope>NUCLEOTIDE SEQUENCE [LARGE SCALE GENOMIC DNA]</scope>
    <source>
        <strain evidence="1 2">RN3S43</strain>
    </source>
</reference>
<dbReference type="SUPFAM" id="SSF48230">
    <property type="entry name" value="Chondroitin AC/alginate lyase"/>
    <property type="match status" value="1"/>
</dbReference>
<dbReference type="AlphaFoldDB" id="A0A7M1SRM8"/>
<organism evidence="1 2">
    <name type="scientific">Ruania alkalisoli</name>
    <dbReference type="NCBI Taxonomy" id="2779775"/>
    <lineage>
        <taxon>Bacteria</taxon>
        <taxon>Bacillati</taxon>
        <taxon>Actinomycetota</taxon>
        <taxon>Actinomycetes</taxon>
        <taxon>Micrococcales</taxon>
        <taxon>Ruaniaceae</taxon>
        <taxon>Ruania</taxon>
    </lineage>
</organism>
<gene>
    <name evidence="1" type="ORF">IM660_13255</name>
</gene>
<protein>
    <recommendedName>
        <fullName evidence="3">Heparinase II/III-like protein</fullName>
    </recommendedName>
</protein>
<proteinExistence type="predicted"/>
<dbReference type="Gene3D" id="1.50.10.100">
    <property type="entry name" value="Chondroitin AC/alginate lyase"/>
    <property type="match status" value="1"/>
</dbReference>
<dbReference type="InterPro" id="IPR008929">
    <property type="entry name" value="Chondroitin_lyas"/>
</dbReference>
<dbReference type="KEGG" id="halt:IM660_13255"/>
<accession>A0A7M1SRM8</accession>
<sequence length="556" mass="59865">MPAEYATRITSAADEVLASLLDDAPPATAHREVMRRIKTAAACAHAPHSRWHRHPDPLRAASEWLVQLRGLQAASGLFTSGDNVDSPPDSSFTLNDLVITRDLLDHAPQPAWAEVSHGLGEIAAQAAGAVVDGGVHTPNHRWEIASALAGLARITGDERARERARQWLAEGVDVDEDGVYSERSANYAAYVSNPSLLTLAAELDRPDLRDIVHRNLHAIIDLTDEGEVETVHSRRQDQREVFVTGPFATQWRRFAVGGCSRCAAAAREAESAARYDPVDALAQTLLEPELATGIPDGVTAPVDRRFALGLWRQRNADRMLTVHGGSDVPHAGRVASGLACNPTVLRLRHGSVLLDSLRLSRDFFGLGPFRAQRAQESDGVITLTEDLSAGYYQPLPEAERRPDGDYPVEFEGRFAAAMAFSRRASDQVRLQTTMRVRPEADGVRLEVDFTGADVPYAVELAFRPGGQLTGGRDLGGGVVELVEGVATYRVGADEIVVGPGNGTGADRPPAYHPGEAYTFLGGTDALTGPRVYVTGRTTSRLVLTIQGRSRGAGPGR</sequence>
<evidence type="ECO:0000313" key="2">
    <source>
        <dbReference type="Proteomes" id="UP000593758"/>
    </source>
</evidence>
<dbReference type="Proteomes" id="UP000593758">
    <property type="component" value="Chromosome"/>
</dbReference>
<dbReference type="RefSeq" id="WP_193496146.1">
    <property type="nucleotide sequence ID" value="NZ_CP063169.1"/>
</dbReference>
<dbReference type="EMBL" id="CP063169">
    <property type="protein sequence ID" value="QOR69634.1"/>
    <property type="molecule type" value="Genomic_DNA"/>
</dbReference>